<proteinExistence type="predicted"/>
<dbReference type="Pfam" id="PF06347">
    <property type="entry name" value="SH3_4"/>
    <property type="match status" value="1"/>
</dbReference>
<keyword evidence="2" id="KW-1133">Transmembrane helix</keyword>
<dbReference type="InterPro" id="IPR011990">
    <property type="entry name" value="TPR-like_helical_dom_sf"/>
</dbReference>
<comment type="caution">
    <text evidence="3">The sequence shown here is derived from an EMBL/GenBank/DDBJ whole genome shotgun (WGS) entry which is preliminary data.</text>
</comment>
<sequence>MAVLLIGIHQSQAKNGQRLNDFVQANEAYANGDYQKAIDKYQAVIKSGKPTGSLYFNLGNCYYRMDQIGWAILYYERAMHYIPGDPDLLFNLQHARSQVEDQPEKITTVPLKSTLDRFSLSELFWLMMFSHIGFWGILIVRRFHRSEWSYYTFVGLSILWAIFLVAFSVKWYDIHYDNRGIVVSQKAIVRAGPHETETALFELHAGSIVGCERCEGNWRLVQFASGKRGWAKMDDIMPVRKTGSVNHESS</sequence>
<keyword evidence="2" id="KW-0812">Transmembrane</keyword>
<reference evidence="4" key="1">
    <citation type="submission" date="2012-11" db="EMBL/GenBank/DDBJ databases">
        <authorList>
            <person name="Lucero-Rivera Y.E."/>
            <person name="Tovar-Ramirez D."/>
        </authorList>
    </citation>
    <scope>NUCLEOTIDE SEQUENCE [LARGE SCALE GENOMIC DNA]</scope>
    <source>
        <strain evidence="4">Araruama</strain>
    </source>
</reference>
<keyword evidence="1" id="KW-0802">TPR repeat</keyword>
<dbReference type="InterPro" id="IPR019734">
    <property type="entry name" value="TPR_rpt"/>
</dbReference>
<name>A0A1V1P8D7_9BACT</name>
<feature type="transmembrane region" description="Helical" evidence="2">
    <location>
        <begin position="150"/>
        <end position="169"/>
    </location>
</feature>
<evidence type="ECO:0000313" key="4">
    <source>
        <dbReference type="Proteomes" id="UP000189670"/>
    </source>
</evidence>
<gene>
    <name evidence="3" type="ORF">OMM_02708</name>
</gene>
<dbReference type="Gene3D" id="2.30.30.40">
    <property type="entry name" value="SH3 Domains"/>
    <property type="match status" value="1"/>
</dbReference>
<dbReference type="AlphaFoldDB" id="A0A1V1P8D7"/>
<evidence type="ECO:0000256" key="1">
    <source>
        <dbReference type="PROSITE-ProRule" id="PRU00339"/>
    </source>
</evidence>
<feature type="transmembrane region" description="Helical" evidence="2">
    <location>
        <begin position="123"/>
        <end position="144"/>
    </location>
</feature>
<evidence type="ECO:0000256" key="2">
    <source>
        <dbReference type="SAM" id="Phobius"/>
    </source>
</evidence>
<organism evidence="3 4">
    <name type="scientific">Candidatus Magnetoglobus multicellularis str. Araruama</name>
    <dbReference type="NCBI Taxonomy" id="890399"/>
    <lineage>
        <taxon>Bacteria</taxon>
        <taxon>Pseudomonadati</taxon>
        <taxon>Thermodesulfobacteriota</taxon>
        <taxon>Desulfobacteria</taxon>
        <taxon>Desulfobacterales</taxon>
        <taxon>Desulfobacteraceae</taxon>
        <taxon>Candidatus Magnetoglobus</taxon>
    </lineage>
</organism>
<feature type="repeat" description="TPR" evidence="1">
    <location>
        <begin position="52"/>
        <end position="85"/>
    </location>
</feature>
<dbReference type="SUPFAM" id="SSF48452">
    <property type="entry name" value="TPR-like"/>
    <property type="match status" value="1"/>
</dbReference>
<keyword evidence="2" id="KW-0472">Membrane</keyword>
<dbReference type="SMART" id="SM00028">
    <property type="entry name" value="TPR"/>
    <property type="match status" value="1"/>
</dbReference>
<dbReference type="PROSITE" id="PS50005">
    <property type="entry name" value="TPR"/>
    <property type="match status" value="1"/>
</dbReference>
<accession>A0A1V1P8D7</accession>
<dbReference type="Gene3D" id="1.25.40.10">
    <property type="entry name" value="Tetratricopeptide repeat domain"/>
    <property type="match status" value="1"/>
</dbReference>
<protein>
    <submittedName>
        <fullName evidence="3">BatE, TRP domain containing protein</fullName>
    </submittedName>
</protein>
<evidence type="ECO:0000313" key="3">
    <source>
        <dbReference type="EMBL" id="ETR71152.1"/>
    </source>
</evidence>
<dbReference type="Proteomes" id="UP000189670">
    <property type="component" value="Unassembled WGS sequence"/>
</dbReference>
<dbReference type="InterPro" id="IPR010466">
    <property type="entry name" value="DUF1058"/>
</dbReference>
<dbReference type="EMBL" id="ATBP01000313">
    <property type="protein sequence ID" value="ETR71152.1"/>
    <property type="molecule type" value="Genomic_DNA"/>
</dbReference>